<feature type="domain" description="Thioredoxin" evidence="5">
    <location>
        <begin position="225"/>
        <end position="367"/>
    </location>
</feature>
<dbReference type="GO" id="GO:0016491">
    <property type="term" value="F:oxidoreductase activity"/>
    <property type="evidence" value="ECO:0007669"/>
    <property type="project" value="InterPro"/>
</dbReference>
<dbReference type="RefSeq" id="WP_187481498.1">
    <property type="nucleotide sequence ID" value="NZ_CP060695.1"/>
</dbReference>
<proteinExistence type="predicted"/>
<comment type="subcellular location">
    <subcellularLocation>
        <location evidence="1">Cell envelope</location>
    </subcellularLocation>
</comment>
<protein>
    <submittedName>
        <fullName evidence="6">AhpC/TSA family protein</fullName>
    </submittedName>
</protein>
<dbReference type="InterPro" id="IPR025380">
    <property type="entry name" value="DUF4369"/>
</dbReference>
<dbReference type="PANTHER" id="PTHR42852">
    <property type="entry name" value="THIOL:DISULFIDE INTERCHANGE PROTEIN DSBE"/>
    <property type="match status" value="1"/>
</dbReference>
<keyword evidence="4" id="KW-0676">Redox-active center</keyword>
<dbReference type="InterPro" id="IPR013766">
    <property type="entry name" value="Thioredoxin_domain"/>
</dbReference>
<evidence type="ECO:0000259" key="5">
    <source>
        <dbReference type="PROSITE" id="PS51352"/>
    </source>
</evidence>
<dbReference type="Gene3D" id="3.40.30.10">
    <property type="entry name" value="Glutaredoxin"/>
    <property type="match status" value="1"/>
</dbReference>
<reference evidence="6 7" key="1">
    <citation type="submission" date="2020-08" db="EMBL/GenBank/DDBJ databases">
        <title>Polaribacter sp. L12M9 isolated from gut of the Korean scallop.</title>
        <authorList>
            <person name="Jeong Y.S."/>
        </authorList>
    </citation>
    <scope>NUCLEOTIDE SEQUENCE [LARGE SCALE GENOMIC DNA]</scope>
    <source>
        <strain evidence="6 7">L12M9</strain>
    </source>
</reference>
<dbReference type="Pfam" id="PF00578">
    <property type="entry name" value="AhpC-TSA"/>
    <property type="match status" value="1"/>
</dbReference>
<dbReference type="CDD" id="cd02966">
    <property type="entry name" value="TlpA_like_family"/>
    <property type="match status" value="1"/>
</dbReference>
<dbReference type="GO" id="GO:0017004">
    <property type="term" value="P:cytochrome complex assembly"/>
    <property type="evidence" value="ECO:0007669"/>
    <property type="project" value="UniProtKB-KW"/>
</dbReference>
<dbReference type="Proteomes" id="UP000515808">
    <property type="component" value="Chromosome"/>
</dbReference>
<dbReference type="InterPro" id="IPR036249">
    <property type="entry name" value="Thioredoxin-like_sf"/>
</dbReference>
<evidence type="ECO:0000313" key="7">
    <source>
        <dbReference type="Proteomes" id="UP000515808"/>
    </source>
</evidence>
<dbReference type="AlphaFoldDB" id="A0A7G9L7G9"/>
<name>A0A7G9L7G9_9FLAO</name>
<dbReference type="InterPro" id="IPR000866">
    <property type="entry name" value="AhpC/TSA"/>
</dbReference>
<evidence type="ECO:0000313" key="6">
    <source>
        <dbReference type="EMBL" id="QNM84568.1"/>
    </source>
</evidence>
<dbReference type="InterPro" id="IPR050553">
    <property type="entry name" value="Thioredoxin_ResA/DsbE_sf"/>
</dbReference>
<dbReference type="GO" id="GO:0016209">
    <property type="term" value="F:antioxidant activity"/>
    <property type="evidence" value="ECO:0007669"/>
    <property type="project" value="InterPro"/>
</dbReference>
<evidence type="ECO:0000256" key="4">
    <source>
        <dbReference type="ARBA" id="ARBA00023284"/>
    </source>
</evidence>
<dbReference type="GO" id="GO:0030313">
    <property type="term" value="C:cell envelope"/>
    <property type="evidence" value="ECO:0007669"/>
    <property type="project" value="UniProtKB-SubCell"/>
</dbReference>
<keyword evidence="7" id="KW-1185">Reference proteome</keyword>
<evidence type="ECO:0000256" key="1">
    <source>
        <dbReference type="ARBA" id="ARBA00004196"/>
    </source>
</evidence>
<dbReference type="PROSITE" id="PS51352">
    <property type="entry name" value="THIOREDOXIN_2"/>
    <property type="match status" value="1"/>
</dbReference>
<accession>A0A7G9L7G9</accession>
<evidence type="ECO:0000256" key="3">
    <source>
        <dbReference type="ARBA" id="ARBA00023157"/>
    </source>
</evidence>
<keyword evidence="3" id="KW-1015">Disulfide bond</keyword>
<evidence type="ECO:0000256" key="2">
    <source>
        <dbReference type="ARBA" id="ARBA00022748"/>
    </source>
</evidence>
<dbReference type="EMBL" id="CP060695">
    <property type="protein sequence ID" value="QNM84568.1"/>
    <property type="molecule type" value="Genomic_DNA"/>
</dbReference>
<organism evidence="6 7">
    <name type="scientific">Polaribacter pectinis</name>
    <dbReference type="NCBI Taxonomy" id="2738844"/>
    <lineage>
        <taxon>Bacteria</taxon>
        <taxon>Pseudomonadati</taxon>
        <taxon>Bacteroidota</taxon>
        <taxon>Flavobacteriia</taxon>
        <taxon>Flavobacteriales</taxon>
        <taxon>Flavobacteriaceae</taxon>
    </lineage>
</organism>
<dbReference type="PROSITE" id="PS51257">
    <property type="entry name" value="PROKAR_LIPOPROTEIN"/>
    <property type="match status" value="1"/>
</dbReference>
<dbReference type="Pfam" id="PF14289">
    <property type="entry name" value="DUF4369"/>
    <property type="match status" value="1"/>
</dbReference>
<dbReference type="PANTHER" id="PTHR42852:SF6">
    <property type="entry name" value="THIOL:DISULFIDE INTERCHANGE PROTEIN DSBE"/>
    <property type="match status" value="1"/>
</dbReference>
<keyword evidence="2" id="KW-0201">Cytochrome c-type biogenesis</keyword>
<dbReference type="SUPFAM" id="SSF52833">
    <property type="entry name" value="Thioredoxin-like"/>
    <property type="match status" value="1"/>
</dbReference>
<gene>
    <name evidence="6" type="ORF">H9W90_10205</name>
</gene>
<dbReference type="KEGG" id="ppec:H9W90_10205"/>
<sequence length="370" mass="42775">MKLKNLTLGLILFVIFISCEITEDKNYFVLKGTVTNAKDSETILLRINNKNVDSTILKNDRFTFKGKLDKPTRVFLIIKNSRDYKSFWLENKIIDVYGTRGKLKDGEVQGSNTQKEADLLNKKLKKTKPKLLAISNTLMTISKNDIRKDSLSKLLWEYETEFAQINQDFIVENPNSLISLEILTDYKRQWGKKTTSELYDKLSSKNKNSKEGLQIYDYLNAKTNPKIGEKYIDFEQPDKNGKLIKVSDILSKFTLIEFWSSNCGPCRVANPKLVKIYKEFHNKGFEIIGVSHNRSKDHWLEAIKKDKLPWINVSELNGNENNAANIYGVTAIPDNVLIDEEGVIVARKIKAVELEFFLEKEFKYSMNRLY</sequence>